<gene>
    <name evidence="19" type="ORF">OJ253_2975</name>
</gene>
<dbReference type="PROSITE" id="PS50271">
    <property type="entry name" value="ZF_UBP"/>
    <property type="match status" value="1"/>
</dbReference>
<dbReference type="InterPro" id="IPR038765">
    <property type="entry name" value="Papain-like_cys_pep_sf"/>
</dbReference>
<feature type="region of interest" description="Disordered" evidence="15">
    <location>
        <begin position="553"/>
        <end position="575"/>
    </location>
</feature>
<feature type="binding site" evidence="12">
    <location>
        <position position="185"/>
    </location>
    <ligand>
        <name>Zn(2+)</name>
        <dbReference type="ChEBI" id="CHEBI:29105"/>
    </ligand>
</feature>
<dbReference type="PIRSF" id="PIRSF016308">
    <property type="entry name" value="UBP"/>
    <property type="match status" value="1"/>
</dbReference>
<dbReference type="SMART" id="SM00290">
    <property type="entry name" value="ZnF_UBP"/>
    <property type="match status" value="1"/>
</dbReference>
<sequence length="894" mass="99097">MKEVFEEYIGLLRGKIERRDPVYRTQCQLSFRDPASEGGLYVNLMSFEAYSAEFLEWDHGLSGCRLYLNIKSTRRYHPEGVENPTDLSIGKKGGYFPEKAFYEDLFHYSLVSLPDKREMGIADGQVPAELSGLLNYIVQYDQSAELKKDADSAVAWAEERRVSRHADNLLQVSSPKQVPPKGWVCEKCGASANLWLNLSDGFIGCGRRLYGVGGGCFGGKEEGAALLHYQQNPDMPLAVKLGTITQFGSADVFSYDPQEDDLVVDPHLTKHLSAFGINVGQLEKTEKSLTEMQIEQNNKLDLTSGAEGEEDGQFTPMSQLCEEGGQAILVGLENSGNSCYINVVLQLLAAIPEVERLFSGCFQELLEIYSASLSQKTRPRESVVLQFSKVVRALLSDYVIKDRQYKVEVRSPDVQRAISELKEREINEKIIDSLTEGELSPSQVHVLPSVLKKAVAKGNPEFSSSHQQDTLEYFTFLQEKLSADLATYSSHASRELQTLIRDFTTLFSFFLGERLECKQSASVKLTSQLSSVLSLPIPMDLIAVCSETRQSKKPKHLDTDASLTPRSSEQERAESDELLGDISLLLSNWKREEIVDNFVSPCTGLPGKAGKSNFIKTMPKYLIVHMQRFYLSEDWKPKKISLRVKVPDLLDLETLRGSDDLGPGEKPFPKEEEQAEAEANTGSGSGLQVPESLLNSVLDLGFTKAHAELAVKNTSSTDTDQCVNWILTNIDAINSMSLTSSSSGGGGPAPSPLDQDAIDNIVSICCCTRDTAEKALRISNHSLERAVQMIFDDPSIVESFQETQSPALGPEASGPPELEDGPGRYELVGVICHLGKSVHSGHYVCYIRRRTGSSSGPEQLSWVKFNDTKVHVSKEDDFSHKEKGYIYLFHRVAR</sequence>
<dbReference type="PANTHER" id="PTHR21646">
    <property type="entry name" value="UBIQUITIN CARBOXYL-TERMINAL HYDROLASE"/>
    <property type="match status" value="1"/>
</dbReference>
<dbReference type="InterPro" id="IPR016652">
    <property type="entry name" value="Ubiquitinyl_hydrolase"/>
</dbReference>
<evidence type="ECO:0000256" key="12">
    <source>
        <dbReference type="PIRSR" id="PIRSR016308-3"/>
    </source>
</evidence>
<keyword evidence="4 12" id="KW-0479">Metal-binding</keyword>
<dbReference type="PROSITE" id="PS50030">
    <property type="entry name" value="UBA"/>
    <property type="match status" value="2"/>
</dbReference>
<dbReference type="Pfam" id="PF00443">
    <property type="entry name" value="UCH"/>
    <property type="match status" value="1"/>
</dbReference>
<feature type="domain" description="UBP-type" evidence="18">
    <location>
        <begin position="161"/>
        <end position="279"/>
    </location>
</feature>
<dbReference type="InterPro" id="IPR050185">
    <property type="entry name" value="Ub_carboxyl-term_hydrolase"/>
</dbReference>
<dbReference type="PROSITE" id="PS00973">
    <property type="entry name" value="USP_2"/>
    <property type="match status" value="1"/>
</dbReference>
<dbReference type="PANTHER" id="PTHR21646:SF10">
    <property type="entry name" value="UBIQUITIN CARBOXYL-TERMINAL HYDROLASE 14"/>
    <property type="match status" value="1"/>
</dbReference>
<dbReference type="GO" id="GO:0004843">
    <property type="term" value="F:cysteine-type deubiquitinase activity"/>
    <property type="evidence" value="ECO:0007669"/>
    <property type="project" value="UniProtKB-UniRule"/>
</dbReference>
<dbReference type="EMBL" id="JAPCXC010000087">
    <property type="protein sequence ID" value="KAJ1605921.1"/>
    <property type="molecule type" value="Genomic_DNA"/>
</dbReference>
<dbReference type="Proteomes" id="UP001067231">
    <property type="component" value="Unassembled WGS sequence"/>
</dbReference>
<name>A0A9D5DJK1_9CRYT</name>
<evidence type="ECO:0000256" key="3">
    <source>
        <dbReference type="ARBA" id="ARBA00022670"/>
    </source>
</evidence>
<dbReference type="GO" id="GO:0016579">
    <property type="term" value="P:protein deubiquitination"/>
    <property type="evidence" value="ECO:0007669"/>
    <property type="project" value="InterPro"/>
</dbReference>
<dbReference type="Gene3D" id="3.30.40.10">
    <property type="entry name" value="Zinc/RING finger domain, C3HC4 (zinc finger)"/>
    <property type="match status" value="2"/>
</dbReference>
<evidence type="ECO:0000256" key="15">
    <source>
        <dbReference type="SAM" id="MobiDB-lite"/>
    </source>
</evidence>
<evidence type="ECO:0000256" key="5">
    <source>
        <dbReference type="ARBA" id="ARBA00022737"/>
    </source>
</evidence>
<comment type="similarity">
    <text evidence="2 14">Belongs to the peptidase C19 family.</text>
</comment>
<feature type="domain" description="UBA" evidence="16">
    <location>
        <begin position="752"/>
        <end position="793"/>
    </location>
</feature>
<accession>A0A9D5DJK1</accession>
<evidence type="ECO:0000259" key="16">
    <source>
        <dbReference type="PROSITE" id="PS50030"/>
    </source>
</evidence>
<evidence type="ECO:0000256" key="8">
    <source>
        <dbReference type="ARBA" id="ARBA00022801"/>
    </source>
</evidence>
<dbReference type="AlphaFoldDB" id="A0A9D5DJK1"/>
<dbReference type="InterPro" id="IPR028889">
    <property type="entry name" value="USP"/>
</dbReference>
<dbReference type="SUPFAM" id="SSF54001">
    <property type="entry name" value="Cysteine proteinases"/>
    <property type="match status" value="1"/>
</dbReference>
<protein>
    <recommendedName>
        <fullName evidence="14">Ubiquitin carboxyl-terminal hydrolase</fullName>
        <ecNumber evidence="14">3.4.19.12</ecNumber>
    </recommendedName>
</protein>
<keyword evidence="5" id="KW-0677">Repeat</keyword>
<feature type="binding site" evidence="12">
    <location>
        <position position="205"/>
    </location>
    <ligand>
        <name>Zn(2+)</name>
        <dbReference type="ChEBI" id="CHEBI:29105"/>
    </ligand>
</feature>
<feature type="binding site" evidence="12">
    <location>
        <position position="188"/>
    </location>
    <ligand>
        <name>Zn(2+)</name>
        <dbReference type="ChEBI" id="CHEBI:29105"/>
    </ligand>
</feature>
<dbReference type="InterPro" id="IPR018200">
    <property type="entry name" value="USP_CS"/>
</dbReference>
<keyword evidence="6 13" id="KW-0863">Zinc-finger</keyword>
<dbReference type="Gene3D" id="1.10.8.10">
    <property type="entry name" value="DNA helicase RuvA subunit, C-terminal domain"/>
    <property type="match status" value="2"/>
</dbReference>
<keyword evidence="3 14" id="KW-0645">Protease</keyword>
<evidence type="ECO:0000256" key="2">
    <source>
        <dbReference type="ARBA" id="ARBA00009085"/>
    </source>
</evidence>
<keyword evidence="8 14" id="KW-0378">Hydrolase</keyword>
<feature type="region of interest" description="Disordered" evidence="15">
    <location>
        <begin position="654"/>
        <end position="687"/>
    </location>
</feature>
<keyword evidence="7 14" id="KW-0833">Ubl conjugation pathway</keyword>
<feature type="active site" description="Proton acceptor" evidence="11">
    <location>
        <position position="842"/>
    </location>
</feature>
<feature type="active site" description="Nucleophile" evidence="11">
    <location>
        <position position="339"/>
    </location>
</feature>
<evidence type="ECO:0000256" key="7">
    <source>
        <dbReference type="ARBA" id="ARBA00022786"/>
    </source>
</evidence>
<dbReference type="OrthoDB" id="361536at2759"/>
<comment type="caution">
    <text evidence="19">The sequence shown here is derived from an EMBL/GenBank/DDBJ whole genome shotgun (WGS) entry which is preliminary data.</text>
</comment>
<keyword evidence="10 12" id="KW-0862">Zinc</keyword>
<dbReference type="InterPro" id="IPR001394">
    <property type="entry name" value="Peptidase_C19_UCH"/>
</dbReference>
<evidence type="ECO:0000256" key="10">
    <source>
        <dbReference type="ARBA" id="ARBA00022833"/>
    </source>
</evidence>
<evidence type="ECO:0000313" key="19">
    <source>
        <dbReference type="EMBL" id="KAJ1605921.1"/>
    </source>
</evidence>
<evidence type="ECO:0000256" key="4">
    <source>
        <dbReference type="ARBA" id="ARBA00022723"/>
    </source>
</evidence>
<feature type="domain" description="UBA" evidence="16">
    <location>
        <begin position="688"/>
        <end position="729"/>
    </location>
</feature>
<dbReference type="Pfam" id="PF17807">
    <property type="entry name" value="zf-UBP_var"/>
    <property type="match status" value="1"/>
</dbReference>
<dbReference type="Pfam" id="PF02148">
    <property type="entry name" value="zf-UBP"/>
    <property type="match status" value="1"/>
</dbReference>
<dbReference type="EC" id="3.4.19.12" evidence="14"/>
<evidence type="ECO:0000256" key="14">
    <source>
        <dbReference type="RuleBase" id="RU366025"/>
    </source>
</evidence>
<evidence type="ECO:0000256" key="9">
    <source>
        <dbReference type="ARBA" id="ARBA00022807"/>
    </source>
</evidence>
<evidence type="ECO:0000256" key="6">
    <source>
        <dbReference type="ARBA" id="ARBA00022771"/>
    </source>
</evidence>
<dbReference type="SUPFAM" id="SSF57850">
    <property type="entry name" value="RING/U-box"/>
    <property type="match status" value="1"/>
</dbReference>
<keyword evidence="9 14" id="KW-0788">Thiol protease</keyword>
<reference evidence="19" key="1">
    <citation type="submission" date="2022-10" db="EMBL/GenBank/DDBJ databases">
        <title>Adaptive evolution leads to modifications in subtelomeric GC content in a zoonotic Cryptosporidium species.</title>
        <authorList>
            <person name="Li J."/>
            <person name="Feng Y."/>
            <person name="Xiao L."/>
        </authorList>
    </citation>
    <scope>NUCLEOTIDE SEQUENCE</scope>
    <source>
        <strain evidence="19">33844</strain>
    </source>
</reference>
<organism evidence="19">
    <name type="scientific">Cryptosporidium canis</name>
    <dbReference type="NCBI Taxonomy" id="195482"/>
    <lineage>
        <taxon>Eukaryota</taxon>
        <taxon>Sar</taxon>
        <taxon>Alveolata</taxon>
        <taxon>Apicomplexa</taxon>
        <taxon>Conoidasida</taxon>
        <taxon>Coccidia</taxon>
        <taxon>Eucoccidiorida</taxon>
        <taxon>Eimeriorina</taxon>
        <taxon>Cryptosporidiidae</taxon>
        <taxon>Cryptosporidium</taxon>
    </lineage>
</organism>
<evidence type="ECO:0000256" key="1">
    <source>
        <dbReference type="ARBA" id="ARBA00000707"/>
    </source>
</evidence>
<dbReference type="GO" id="GO:0006508">
    <property type="term" value="P:proteolysis"/>
    <property type="evidence" value="ECO:0007669"/>
    <property type="project" value="UniProtKB-KW"/>
</dbReference>
<evidence type="ECO:0000256" key="11">
    <source>
        <dbReference type="PIRSR" id="PIRSR016308-1"/>
    </source>
</evidence>
<evidence type="ECO:0000256" key="13">
    <source>
        <dbReference type="PROSITE-ProRule" id="PRU00502"/>
    </source>
</evidence>
<comment type="catalytic activity">
    <reaction evidence="1 14">
        <text>Thiol-dependent hydrolysis of ester, thioester, amide, peptide and isopeptide bonds formed by the C-terminal Gly of ubiquitin (a 76-residue protein attached to proteins as an intracellular targeting signal).</text>
        <dbReference type="EC" id="3.4.19.12"/>
    </reaction>
</comment>
<dbReference type="InterPro" id="IPR013083">
    <property type="entry name" value="Znf_RING/FYVE/PHD"/>
</dbReference>
<dbReference type="PROSITE" id="PS00972">
    <property type="entry name" value="USP_1"/>
    <property type="match status" value="1"/>
</dbReference>
<proteinExistence type="inferred from homology"/>
<feature type="domain" description="USP" evidence="17">
    <location>
        <begin position="330"/>
        <end position="892"/>
    </location>
</feature>
<evidence type="ECO:0000259" key="17">
    <source>
        <dbReference type="PROSITE" id="PS50235"/>
    </source>
</evidence>
<evidence type="ECO:0000259" key="18">
    <source>
        <dbReference type="PROSITE" id="PS50271"/>
    </source>
</evidence>
<dbReference type="GO" id="GO:0008270">
    <property type="term" value="F:zinc ion binding"/>
    <property type="evidence" value="ECO:0007669"/>
    <property type="project" value="UniProtKB-KW"/>
</dbReference>
<dbReference type="InterPro" id="IPR041432">
    <property type="entry name" value="UBP13_Znf-UBP_var"/>
</dbReference>
<dbReference type="InterPro" id="IPR015940">
    <property type="entry name" value="UBA"/>
</dbReference>
<dbReference type="PROSITE" id="PS50235">
    <property type="entry name" value="USP_3"/>
    <property type="match status" value="1"/>
</dbReference>
<dbReference type="Gene3D" id="3.90.70.10">
    <property type="entry name" value="Cysteine proteinases"/>
    <property type="match status" value="1"/>
</dbReference>
<dbReference type="InterPro" id="IPR001607">
    <property type="entry name" value="Znf_UBP"/>
</dbReference>